<keyword evidence="4" id="KW-0496">Mitochondrion</keyword>
<dbReference type="PANTHER" id="PTHR46203:SF1">
    <property type="entry name" value="MITOCHONDRIAL TRANSLATION RELEASE FACTOR IN RESCUE"/>
    <property type="match status" value="1"/>
</dbReference>
<feature type="compositionally biased region" description="Polar residues" evidence="5">
    <location>
        <begin position="166"/>
        <end position="175"/>
    </location>
</feature>
<feature type="domain" description="Prokaryotic-type class I peptide chain release factors" evidence="6">
    <location>
        <begin position="64"/>
        <end position="163"/>
    </location>
</feature>
<dbReference type="Gene3D" id="3.30.160.20">
    <property type="match status" value="1"/>
</dbReference>
<dbReference type="EMBL" id="MU853761">
    <property type="protein sequence ID" value="KAK3944138.1"/>
    <property type="molecule type" value="Genomic_DNA"/>
</dbReference>
<name>A0AAN6NHD6_9PEZI</name>
<evidence type="ECO:0000256" key="2">
    <source>
        <dbReference type="ARBA" id="ARBA00010835"/>
    </source>
</evidence>
<dbReference type="SUPFAM" id="SSF75620">
    <property type="entry name" value="Release factor"/>
    <property type="match status" value="1"/>
</dbReference>
<evidence type="ECO:0000256" key="3">
    <source>
        <dbReference type="ARBA" id="ARBA00022946"/>
    </source>
</evidence>
<evidence type="ECO:0000256" key="5">
    <source>
        <dbReference type="SAM" id="MobiDB-lite"/>
    </source>
</evidence>
<sequence length="202" mass="21891">MLLRRAITKLVALPHRAGAAANIRNGLRTTVIAPPQAVAAAAAFTTTASRCLKQMPPRPKPPPEDEIEEYFLKGSGPGGQKINKTNSAVQLRHKPTGLVVKCQATRSRDQNRKIARELLAQKLDDRINGETSRSAIVGDVKKKRADSAAKKARRKYRKLEEEKAQQNDTAATGNEANEKQEDSATEGSTQPATVAAELHKGP</sequence>
<dbReference type="FunFam" id="3.30.160.20:FF:000065">
    <property type="entry name" value="Peptidyl-tRNA hydrolase domain protein"/>
    <property type="match status" value="1"/>
</dbReference>
<keyword evidence="3" id="KW-0809">Transit peptide</keyword>
<dbReference type="InterPro" id="IPR052405">
    <property type="entry name" value="Mito_Transl_Release_Factor"/>
</dbReference>
<dbReference type="GO" id="GO:0032543">
    <property type="term" value="P:mitochondrial translation"/>
    <property type="evidence" value="ECO:0007669"/>
    <property type="project" value="UniProtKB-ARBA"/>
</dbReference>
<dbReference type="AlphaFoldDB" id="A0AAN6NHD6"/>
<feature type="region of interest" description="Disordered" evidence="5">
    <location>
        <begin position="140"/>
        <end position="202"/>
    </location>
</feature>
<dbReference type="InterPro" id="IPR045853">
    <property type="entry name" value="Pep_chain_release_fac_I_sf"/>
</dbReference>
<dbReference type="GO" id="GO:0003747">
    <property type="term" value="F:translation release factor activity"/>
    <property type="evidence" value="ECO:0007669"/>
    <property type="project" value="InterPro"/>
</dbReference>
<protein>
    <submittedName>
        <fullName evidence="7">RF-1 domain-containing protein</fullName>
    </submittedName>
</protein>
<comment type="subcellular location">
    <subcellularLocation>
        <location evidence="1">Mitochondrion</location>
    </subcellularLocation>
</comment>
<evidence type="ECO:0000313" key="7">
    <source>
        <dbReference type="EMBL" id="KAK3944138.1"/>
    </source>
</evidence>
<dbReference type="InterPro" id="IPR000352">
    <property type="entry name" value="Pep_chain_release_fac_I"/>
</dbReference>
<dbReference type="GO" id="GO:0005739">
    <property type="term" value="C:mitochondrion"/>
    <property type="evidence" value="ECO:0007669"/>
    <property type="project" value="UniProtKB-SubCell"/>
</dbReference>
<accession>A0AAN6NHD6</accession>
<evidence type="ECO:0000313" key="8">
    <source>
        <dbReference type="Proteomes" id="UP001303473"/>
    </source>
</evidence>
<dbReference type="Proteomes" id="UP001303473">
    <property type="component" value="Unassembled WGS sequence"/>
</dbReference>
<proteinExistence type="inferred from homology"/>
<dbReference type="PANTHER" id="PTHR46203">
    <property type="entry name" value="PROBABLE PEPTIDE CHAIN RELEASE FACTOR C12ORF65"/>
    <property type="match status" value="1"/>
</dbReference>
<comment type="caution">
    <text evidence="7">The sequence shown here is derived from an EMBL/GenBank/DDBJ whole genome shotgun (WGS) entry which is preliminary data.</text>
</comment>
<organism evidence="7 8">
    <name type="scientific">Diplogelasinospora grovesii</name>
    <dbReference type="NCBI Taxonomy" id="303347"/>
    <lineage>
        <taxon>Eukaryota</taxon>
        <taxon>Fungi</taxon>
        <taxon>Dikarya</taxon>
        <taxon>Ascomycota</taxon>
        <taxon>Pezizomycotina</taxon>
        <taxon>Sordariomycetes</taxon>
        <taxon>Sordariomycetidae</taxon>
        <taxon>Sordariales</taxon>
        <taxon>Diplogelasinosporaceae</taxon>
        <taxon>Diplogelasinospora</taxon>
    </lineage>
</organism>
<keyword evidence="8" id="KW-1185">Reference proteome</keyword>
<evidence type="ECO:0000256" key="1">
    <source>
        <dbReference type="ARBA" id="ARBA00004173"/>
    </source>
</evidence>
<reference evidence="8" key="1">
    <citation type="journal article" date="2023" name="Mol. Phylogenet. Evol.">
        <title>Genome-scale phylogeny and comparative genomics of the fungal order Sordariales.</title>
        <authorList>
            <person name="Hensen N."/>
            <person name="Bonometti L."/>
            <person name="Westerberg I."/>
            <person name="Brannstrom I.O."/>
            <person name="Guillou S."/>
            <person name="Cros-Aarteil S."/>
            <person name="Calhoun S."/>
            <person name="Haridas S."/>
            <person name="Kuo A."/>
            <person name="Mondo S."/>
            <person name="Pangilinan J."/>
            <person name="Riley R."/>
            <person name="LaButti K."/>
            <person name="Andreopoulos B."/>
            <person name="Lipzen A."/>
            <person name="Chen C."/>
            <person name="Yan M."/>
            <person name="Daum C."/>
            <person name="Ng V."/>
            <person name="Clum A."/>
            <person name="Steindorff A."/>
            <person name="Ohm R.A."/>
            <person name="Martin F."/>
            <person name="Silar P."/>
            <person name="Natvig D.O."/>
            <person name="Lalanne C."/>
            <person name="Gautier V."/>
            <person name="Ament-Velasquez S.L."/>
            <person name="Kruys A."/>
            <person name="Hutchinson M.I."/>
            <person name="Powell A.J."/>
            <person name="Barry K."/>
            <person name="Miller A.N."/>
            <person name="Grigoriev I.V."/>
            <person name="Debuchy R."/>
            <person name="Gladieux P."/>
            <person name="Hiltunen Thoren M."/>
            <person name="Johannesson H."/>
        </authorList>
    </citation>
    <scope>NUCLEOTIDE SEQUENCE [LARGE SCALE GENOMIC DNA]</scope>
    <source>
        <strain evidence="8">CBS 340.73</strain>
    </source>
</reference>
<dbReference type="Pfam" id="PF00472">
    <property type="entry name" value="RF-1"/>
    <property type="match status" value="1"/>
</dbReference>
<gene>
    <name evidence="7" type="ORF">QBC46DRAFT_375455</name>
</gene>
<evidence type="ECO:0000259" key="6">
    <source>
        <dbReference type="Pfam" id="PF00472"/>
    </source>
</evidence>
<evidence type="ECO:0000256" key="4">
    <source>
        <dbReference type="ARBA" id="ARBA00023128"/>
    </source>
</evidence>
<comment type="similarity">
    <text evidence="2">Belongs to the prokaryotic/mitochondrial release factor family.</text>
</comment>